<sequence length="128" mass="13814">MTFFWPIWSGTQWNLSSALSKPKRVQSYTQSPTSESLPWSLCNHVLGEMKVMLVGYDVTMAMTGTDPTNRVLGAMGPLLTDLSTTHPIPQPPAATYTSTTAAVPPALRMLGGVETRGVRGRRPPRAGA</sequence>
<proteinExistence type="predicted"/>
<reference evidence="2 3" key="1">
    <citation type="journal article" date="2018" name="Mol. Genet. Genomics">
        <title>The red deer Cervus elaphus genome CerEla1.0: sequencing, annotating, genes, and chromosomes.</title>
        <authorList>
            <person name="Bana N.A."/>
            <person name="Nyiri A."/>
            <person name="Nagy J."/>
            <person name="Frank K."/>
            <person name="Nagy T."/>
            <person name="Steger V."/>
            <person name="Schiller M."/>
            <person name="Lakatos P."/>
            <person name="Sugar L."/>
            <person name="Horn P."/>
            <person name="Barta E."/>
            <person name="Orosz L."/>
        </authorList>
    </citation>
    <scope>NUCLEOTIDE SEQUENCE [LARGE SCALE GENOMIC DNA]</scope>
    <source>
        <strain evidence="2">Hungarian</strain>
    </source>
</reference>
<accession>A0A212D0L2</accession>
<feature type="region of interest" description="Disordered" evidence="1">
    <location>
        <begin position="82"/>
        <end position="101"/>
    </location>
</feature>
<evidence type="ECO:0000256" key="1">
    <source>
        <dbReference type="SAM" id="MobiDB-lite"/>
    </source>
</evidence>
<dbReference type="EMBL" id="MKHE01000009">
    <property type="protein sequence ID" value="OWK11755.1"/>
    <property type="molecule type" value="Genomic_DNA"/>
</dbReference>
<evidence type="ECO:0000313" key="3">
    <source>
        <dbReference type="Proteomes" id="UP000242450"/>
    </source>
</evidence>
<organism evidence="2 3">
    <name type="scientific">Cervus elaphus hippelaphus</name>
    <name type="common">European red deer</name>
    <dbReference type="NCBI Taxonomy" id="46360"/>
    <lineage>
        <taxon>Eukaryota</taxon>
        <taxon>Metazoa</taxon>
        <taxon>Chordata</taxon>
        <taxon>Craniata</taxon>
        <taxon>Vertebrata</taxon>
        <taxon>Euteleostomi</taxon>
        <taxon>Mammalia</taxon>
        <taxon>Eutheria</taxon>
        <taxon>Laurasiatheria</taxon>
        <taxon>Artiodactyla</taxon>
        <taxon>Ruminantia</taxon>
        <taxon>Pecora</taxon>
        <taxon>Cervidae</taxon>
        <taxon>Cervinae</taxon>
        <taxon>Cervus</taxon>
    </lineage>
</organism>
<gene>
    <name evidence="2" type="ORF">Celaphus_00003191</name>
</gene>
<dbReference type="AlphaFoldDB" id="A0A212D0L2"/>
<comment type="caution">
    <text evidence="2">The sequence shown here is derived from an EMBL/GenBank/DDBJ whole genome shotgun (WGS) entry which is preliminary data.</text>
</comment>
<name>A0A212D0L2_CEREH</name>
<dbReference type="Proteomes" id="UP000242450">
    <property type="component" value="Chromosome 9"/>
</dbReference>
<protein>
    <submittedName>
        <fullName evidence="2">Uncharacterized protein</fullName>
    </submittedName>
</protein>
<evidence type="ECO:0000313" key="2">
    <source>
        <dbReference type="EMBL" id="OWK11755.1"/>
    </source>
</evidence>
<keyword evidence="3" id="KW-1185">Reference proteome</keyword>